<proteinExistence type="inferred from homology"/>
<dbReference type="PANTHER" id="PTHR43425">
    <property type="entry name" value="OXYGEN-INSENSITIVE NADPH NITROREDUCTASE"/>
    <property type="match status" value="1"/>
</dbReference>
<dbReference type="GeneID" id="63842891"/>
<reference evidence="7" key="1">
    <citation type="journal article" date="2020" name="Phytopathology">
        <title>Genome sequence of the chestnut blight fungus Cryphonectria parasitica EP155: A fundamental resource for an archetypical invasive plant pathogen.</title>
        <authorList>
            <person name="Crouch J.A."/>
            <person name="Dawe A."/>
            <person name="Aerts A."/>
            <person name="Barry K."/>
            <person name="Churchill A.C.L."/>
            <person name="Grimwood J."/>
            <person name="Hillman B."/>
            <person name="Milgroom M.G."/>
            <person name="Pangilinan J."/>
            <person name="Smith M."/>
            <person name="Salamov A."/>
            <person name="Schmutz J."/>
            <person name="Yadav J."/>
            <person name="Grigoriev I.V."/>
            <person name="Nuss D."/>
        </authorList>
    </citation>
    <scope>NUCLEOTIDE SEQUENCE</scope>
    <source>
        <strain evidence="7">EP155</strain>
    </source>
</reference>
<dbReference type="InterPro" id="IPR016446">
    <property type="entry name" value="Flavin_OxRdtase_Frp"/>
</dbReference>
<keyword evidence="2" id="KW-0285">Flavoprotein</keyword>
<feature type="domain" description="Nitroreductase" evidence="6">
    <location>
        <begin position="42"/>
        <end position="193"/>
    </location>
</feature>
<sequence>MSEQQVSALLQARYGAYLPSPSSSSSSTTSSPSDPTIATLLAHRSVREFLPSKPLPENTIDLLVAAGQSAPTSSNLQTWSVIALTDPSVKDRAARLAADQDFIREAPLFLVFCADLQRLTAVSRLRGTAGLGLEYTDTFLMAAMDAALASQNVVVAAEALGLGACHVGAVRNRPHEMAELLGLPHRVIALVGLAIGWPKHESTGQVKPRLGADEVLHRERWGGPGGDDRSNGSAQQEARFSRYDDVLATFNAGEKREGVPAWTERSAKRMEGPATLSGRHIWREALKERGFDMK</sequence>
<evidence type="ECO:0000256" key="3">
    <source>
        <dbReference type="ARBA" id="ARBA00022643"/>
    </source>
</evidence>
<protein>
    <recommendedName>
        <fullName evidence="6">Nitroreductase domain-containing protein</fullName>
    </recommendedName>
</protein>
<dbReference type="InterPro" id="IPR029479">
    <property type="entry name" value="Nitroreductase"/>
</dbReference>
<feature type="compositionally biased region" description="Basic and acidic residues" evidence="5">
    <location>
        <begin position="218"/>
        <end position="230"/>
    </location>
</feature>
<feature type="region of interest" description="Disordered" evidence="5">
    <location>
        <begin position="218"/>
        <end position="237"/>
    </location>
</feature>
<evidence type="ECO:0000256" key="1">
    <source>
        <dbReference type="ARBA" id="ARBA00008366"/>
    </source>
</evidence>
<dbReference type="PIRSF" id="PIRSF005426">
    <property type="entry name" value="Frp"/>
    <property type="match status" value="1"/>
</dbReference>
<keyword evidence="3" id="KW-0288">FMN</keyword>
<keyword evidence="4" id="KW-0560">Oxidoreductase</keyword>
<evidence type="ECO:0000256" key="4">
    <source>
        <dbReference type="ARBA" id="ARBA00023002"/>
    </source>
</evidence>
<evidence type="ECO:0000256" key="2">
    <source>
        <dbReference type="ARBA" id="ARBA00022630"/>
    </source>
</evidence>
<dbReference type="Gene3D" id="3.40.109.10">
    <property type="entry name" value="NADH Oxidase"/>
    <property type="match status" value="1"/>
</dbReference>
<gene>
    <name evidence="7" type="ORF">M406DRAFT_74679</name>
</gene>
<dbReference type="SUPFAM" id="SSF55469">
    <property type="entry name" value="FMN-dependent nitroreductase-like"/>
    <property type="match status" value="1"/>
</dbReference>
<evidence type="ECO:0000313" key="7">
    <source>
        <dbReference type="EMBL" id="KAF3761742.1"/>
    </source>
</evidence>
<dbReference type="Proteomes" id="UP000803844">
    <property type="component" value="Unassembled WGS sequence"/>
</dbReference>
<dbReference type="RefSeq" id="XP_040772721.1">
    <property type="nucleotide sequence ID" value="XM_040925762.1"/>
</dbReference>
<dbReference type="Pfam" id="PF00881">
    <property type="entry name" value="Nitroreductase"/>
    <property type="match status" value="1"/>
</dbReference>
<dbReference type="OrthoDB" id="2094932at2759"/>
<dbReference type="PANTHER" id="PTHR43425:SF2">
    <property type="entry name" value="OXYGEN-INSENSITIVE NADPH NITROREDUCTASE"/>
    <property type="match status" value="1"/>
</dbReference>
<accession>A0A9P4XVU2</accession>
<evidence type="ECO:0000256" key="5">
    <source>
        <dbReference type="SAM" id="MobiDB-lite"/>
    </source>
</evidence>
<evidence type="ECO:0000313" key="8">
    <source>
        <dbReference type="Proteomes" id="UP000803844"/>
    </source>
</evidence>
<comment type="caution">
    <text evidence="7">The sequence shown here is derived from an EMBL/GenBank/DDBJ whole genome shotgun (WGS) entry which is preliminary data.</text>
</comment>
<dbReference type="AlphaFoldDB" id="A0A9P4XVU2"/>
<evidence type="ECO:0000259" key="6">
    <source>
        <dbReference type="Pfam" id="PF00881"/>
    </source>
</evidence>
<dbReference type="GO" id="GO:0016491">
    <property type="term" value="F:oxidoreductase activity"/>
    <property type="evidence" value="ECO:0007669"/>
    <property type="project" value="UniProtKB-KW"/>
</dbReference>
<dbReference type="EMBL" id="MU032351">
    <property type="protein sequence ID" value="KAF3761742.1"/>
    <property type="molecule type" value="Genomic_DNA"/>
</dbReference>
<organism evidence="7 8">
    <name type="scientific">Cryphonectria parasitica (strain ATCC 38755 / EP155)</name>
    <dbReference type="NCBI Taxonomy" id="660469"/>
    <lineage>
        <taxon>Eukaryota</taxon>
        <taxon>Fungi</taxon>
        <taxon>Dikarya</taxon>
        <taxon>Ascomycota</taxon>
        <taxon>Pezizomycotina</taxon>
        <taxon>Sordariomycetes</taxon>
        <taxon>Sordariomycetidae</taxon>
        <taxon>Diaporthales</taxon>
        <taxon>Cryphonectriaceae</taxon>
        <taxon>Cryphonectria-Endothia species complex</taxon>
        <taxon>Cryphonectria</taxon>
    </lineage>
</organism>
<comment type="similarity">
    <text evidence="1">Belongs to the flavin oxidoreductase frp family.</text>
</comment>
<keyword evidence="8" id="KW-1185">Reference proteome</keyword>
<dbReference type="InterPro" id="IPR000415">
    <property type="entry name" value="Nitroreductase-like"/>
</dbReference>
<name>A0A9P4XVU2_CRYP1</name>